<organism evidence="1 2">
    <name type="scientific">Datura stramonium</name>
    <name type="common">Jimsonweed</name>
    <name type="synonym">Common thornapple</name>
    <dbReference type="NCBI Taxonomy" id="4076"/>
    <lineage>
        <taxon>Eukaryota</taxon>
        <taxon>Viridiplantae</taxon>
        <taxon>Streptophyta</taxon>
        <taxon>Embryophyta</taxon>
        <taxon>Tracheophyta</taxon>
        <taxon>Spermatophyta</taxon>
        <taxon>Magnoliopsida</taxon>
        <taxon>eudicotyledons</taxon>
        <taxon>Gunneridae</taxon>
        <taxon>Pentapetalae</taxon>
        <taxon>asterids</taxon>
        <taxon>lamiids</taxon>
        <taxon>Solanales</taxon>
        <taxon>Solanaceae</taxon>
        <taxon>Solanoideae</taxon>
        <taxon>Datureae</taxon>
        <taxon>Datura</taxon>
    </lineage>
</organism>
<keyword evidence="2" id="KW-1185">Reference proteome</keyword>
<evidence type="ECO:0000313" key="2">
    <source>
        <dbReference type="Proteomes" id="UP000823775"/>
    </source>
</evidence>
<comment type="caution">
    <text evidence="1">The sequence shown here is derived from an EMBL/GenBank/DDBJ whole genome shotgun (WGS) entry which is preliminary data.</text>
</comment>
<evidence type="ECO:0000313" key="1">
    <source>
        <dbReference type="EMBL" id="MCD9640074.1"/>
    </source>
</evidence>
<accession>A0ABS8V1J2</accession>
<sequence>MGPPSCRVRGRSHVGQCLKESITCYTCDITDHNFMNCPQREQGSVAWSTGSTIGSSISTGSAEPGVELGRVHGWFLWTGESAGRRSSDSRGSAFIPVGLDHQVDVDPVLELSSS</sequence>
<dbReference type="EMBL" id="JACEIK010003046">
    <property type="protein sequence ID" value="MCD9640074.1"/>
    <property type="molecule type" value="Genomic_DNA"/>
</dbReference>
<name>A0ABS8V1J2_DATST</name>
<proteinExistence type="predicted"/>
<gene>
    <name evidence="1" type="ORF">HAX54_025104</name>
</gene>
<protein>
    <submittedName>
        <fullName evidence="1">Uncharacterized protein</fullName>
    </submittedName>
</protein>
<dbReference type="Proteomes" id="UP000823775">
    <property type="component" value="Unassembled WGS sequence"/>
</dbReference>
<reference evidence="1 2" key="1">
    <citation type="journal article" date="2021" name="BMC Genomics">
        <title>Datura genome reveals duplications of psychoactive alkaloid biosynthetic genes and high mutation rate following tissue culture.</title>
        <authorList>
            <person name="Rajewski A."/>
            <person name="Carter-House D."/>
            <person name="Stajich J."/>
            <person name="Litt A."/>
        </authorList>
    </citation>
    <scope>NUCLEOTIDE SEQUENCE [LARGE SCALE GENOMIC DNA]</scope>
    <source>
        <strain evidence="1">AR-01</strain>
    </source>
</reference>